<dbReference type="Proteomes" id="UP001332192">
    <property type="component" value="Chromosome"/>
</dbReference>
<evidence type="ECO:0000313" key="3">
    <source>
        <dbReference type="Proteomes" id="UP001332192"/>
    </source>
</evidence>
<protein>
    <submittedName>
        <fullName evidence="2">Uncharacterized protein</fullName>
    </submittedName>
</protein>
<organism evidence="2 3">
    <name type="scientific">Carboxydichorda subterranea</name>
    <dbReference type="NCBI Taxonomy" id="3109565"/>
    <lineage>
        <taxon>Bacteria</taxon>
        <taxon>Bacillati</taxon>
        <taxon>Bacillota</taxon>
        <taxon>Limnochordia</taxon>
        <taxon>Limnochordales</taxon>
        <taxon>Geochordaceae</taxon>
        <taxon>Carboxydichorda</taxon>
    </lineage>
</organism>
<feature type="transmembrane region" description="Helical" evidence="1">
    <location>
        <begin position="128"/>
        <end position="147"/>
    </location>
</feature>
<proteinExistence type="predicted"/>
<accession>A0ABZ1C0K0</accession>
<name>A0ABZ1C0K0_9FIRM</name>
<keyword evidence="1" id="KW-0812">Transmembrane</keyword>
<reference evidence="2 3" key="1">
    <citation type="journal article" date="2024" name="Front. Microbiol.">
        <title>Novel thermophilic genera Geochorda gen. nov. and Carboxydochorda gen. nov. from the deep terrestrial subsurface reveal the ecophysiological diversity in the class Limnochordia.</title>
        <authorList>
            <person name="Karnachuk O.V."/>
            <person name="Lukina A.P."/>
            <person name="Avakyan M.R."/>
            <person name="Kadnikov V.V."/>
            <person name="Begmatov S."/>
            <person name="Beletsky A.V."/>
            <person name="Vlasova K.G."/>
            <person name="Novikov A.A."/>
            <person name="Shcherbakova V.A."/>
            <person name="Mardanov A.V."/>
            <person name="Ravin N.V."/>
        </authorList>
    </citation>
    <scope>NUCLEOTIDE SEQUENCE [LARGE SCALE GENOMIC DNA]</scope>
    <source>
        <strain evidence="2 3">L945</strain>
    </source>
</reference>
<feature type="transmembrane region" description="Helical" evidence="1">
    <location>
        <begin position="54"/>
        <end position="76"/>
    </location>
</feature>
<keyword evidence="1" id="KW-0472">Membrane</keyword>
<sequence length="153" mass="14992">MSRPSPASGTAAPPGKEAALSRILADGVSVVGAGLALGFLLANWTLPALSPLPWLARAGATAGVAWSVASAVLLGLRTARPAPAVLQALASLVLAEMVLMAVVAAPAWSGEAAPSNAAMLYAFQRVALSLLLCGPGSVLGAVVGAAARGWSSA</sequence>
<keyword evidence="1" id="KW-1133">Transmembrane helix</keyword>
<feature type="transmembrane region" description="Helical" evidence="1">
    <location>
        <begin position="23"/>
        <end position="42"/>
    </location>
</feature>
<evidence type="ECO:0000256" key="1">
    <source>
        <dbReference type="SAM" id="Phobius"/>
    </source>
</evidence>
<evidence type="ECO:0000313" key="2">
    <source>
        <dbReference type="EMBL" id="WRP18276.1"/>
    </source>
</evidence>
<dbReference type="RefSeq" id="WP_324717547.1">
    <property type="nucleotide sequence ID" value="NZ_CP141615.1"/>
</dbReference>
<gene>
    <name evidence="2" type="ORF">U7230_04515</name>
</gene>
<feature type="transmembrane region" description="Helical" evidence="1">
    <location>
        <begin position="88"/>
        <end position="108"/>
    </location>
</feature>
<dbReference type="EMBL" id="CP141615">
    <property type="protein sequence ID" value="WRP18276.1"/>
    <property type="molecule type" value="Genomic_DNA"/>
</dbReference>
<keyword evidence="3" id="KW-1185">Reference proteome</keyword>